<keyword evidence="4" id="KW-1185">Reference proteome</keyword>
<reference evidence="1 3" key="2">
    <citation type="submission" date="2020-07" db="EMBL/GenBank/DDBJ databases">
        <title>Sequencing the genomes of 1000 actinobacteria strains.</title>
        <authorList>
            <person name="Klenk H.-P."/>
        </authorList>
    </citation>
    <scope>NUCLEOTIDE SEQUENCE [LARGE SCALE GENOMIC DNA]</scope>
    <source>
        <strain evidence="1 3">DSM 15131</strain>
    </source>
</reference>
<organism evidence="1 3">
    <name type="scientific">Nocardioides aromaticivorans</name>
    <dbReference type="NCBI Taxonomy" id="200618"/>
    <lineage>
        <taxon>Bacteria</taxon>
        <taxon>Bacillati</taxon>
        <taxon>Actinomycetota</taxon>
        <taxon>Actinomycetes</taxon>
        <taxon>Propionibacteriales</taxon>
        <taxon>Nocardioidaceae</taxon>
        <taxon>Nocardioides</taxon>
    </lineage>
</organism>
<dbReference type="Proteomes" id="UP000562045">
    <property type="component" value="Unassembled WGS sequence"/>
</dbReference>
<dbReference type="EMBL" id="CP022295">
    <property type="protein sequence ID" value="QSR25038.1"/>
    <property type="molecule type" value="Genomic_DNA"/>
</dbReference>
<dbReference type="AlphaFoldDB" id="A0A7Y9ZI97"/>
<name>A0A7Y9ZI97_9ACTN</name>
<dbReference type="EMBL" id="JACBZM010000001">
    <property type="protein sequence ID" value="NYI45907.1"/>
    <property type="molecule type" value="Genomic_DNA"/>
</dbReference>
<reference evidence="2 4" key="1">
    <citation type="submission" date="2017-06" db="EMBL/GenBank/DDBJ databases">
        <title>Complete Genome Sequence of the Soil Carbazole-Degrading Bacterium Nocardioides aromaticivorans IC177.</title>
        <authorList>
            <person name="Vejarano F."/>
            <person name="Suzuki-Minakuchi C."/>
            <person name="Ohtsubo Y."/>
            <person name="Tsuda M."/>
            <person name="Okada K."/>
            <person name="Nojiri H."/>
        </authorList>
    </citation>
    <scope>NUCLEOTIDE SEQUENCE [LARGE SCALE GENOMIC DNA]</scope>
    <source>
        <strain evidence="2 4">IC177</strain>
    </source>
</reference>
<dbReference type="Proteomes" id="UP000662818">
    <property type="component" value="Chromosome"/>
</dbReference>
<protein>
    <submittedName>
        <fullName evidence="1">Uncharacterized protein</fullName>
    </submittedName>
</protein>
<proteinExistence type="predicted"/>
<sequence>MVIHLPQPKQVRELLADLLGRDVTLEPAAPFAPGPDTAASIAVYVDDQLRICALIACDLALSAHAGAAIGLVPVGGAEAAIEDGKLTDTLAENLYEVLNIAASMFNVAGADHLKLHALHPAGPPLDPQLRISALTLGRREDLAVSIGGYGSGALSVVLLA</sequence>
<evidence type="ECO:0000313" key="1">
    <source>
        <dbReference type="EMBL" id="NYI45907.1"/>
    </source>
</evidence>
<evidence type="ECO:0000313" key="4">
    <source>
        <dbReference type="Proteomes" id="UP000662818"/>
    </source>
</evidence>
<gene>
    <name evidence="1" type="ORF">BJ993_002987</name>
    <name evidence="2" type="ORF">CFH99_05320</name>
</gene>
<dbReference type="RefSeq" id="WP_036547408.1">
    <property type="nucleotide sequence ID" value="NZ_CP022295.1"/>
</dbReference>
<evidence type="ECO:0000313" key="2">
    <source>
        <dbReference type="EMBL" id="QSR25038.1"/>
    </source>
</evidence>
<evidence type="ECO:0000313" key="3">
    <source>
        <dbReference type="Proteomes" id="UP000562045"/>
    </source>
</evidence>
<accession>A0A7Y9ZI97</accession>